<evidence type="ECO:0000256" key="7">
    <source>
        <dbReference type="SAM" id="MobiDB-lite"/>
    </source>
</evidence>
<evidence type="ECO:0000259" key="8">
    <source>
        <dbReference type="PROSITE" id="PS50002"/>
    </source>
</evidence>
<reference evidence="11" key="1">
    <citation type="submission" date="2014-01" db="EMBL/GenBank/DDBJ databases">
        <title>The Genome Sequence of Anopheles farauti FAR1 (V2).</title>
        <authorList>
            <consortium name="The Broad Institute Genomics Platform"/>
            <person name="Neafsey D.E."/>
            <person name="Besansky N."/>
            <person name="Howell P."/>
            <person name="Walton C."/>
            <person name="Young S.K."/>
            <person name="Zeng Q."/>
            <person name="Gargeya S."/>
            <person name="Fitzgerald M."/>
            <person name="Haas B."/>
            <person name="Abouelleil A."/>
            <person name="Allen A.W."/>
            <person name="Alvarado L."/>
            <person name="Arachchi H.M."/>
            <person name="Berlin A.M."/>
            <person name="Chapman S.B."/>
            <person name="Gainer-Dewar J."/>
            <person name="Goldberg J."/>
            <person name="Griggs A."/>
            <person name="Gujja S."/>
            <person name="Hansen M."/>
            <person name="Howarth C."/>
            <person name="Imamovic A."/>
            <person name="Ireland A."/>
            <person name="Larimer J."/>
            <person name="McCowan C."/>
            <person name="Murphy C."/>
            <person name="Pearson M."/>
            <person name="Poon T.W."/>
            <person name="Priest M."/>
            <person name="Roberts A."/>
            <person name="Saif S."/>
            <person name="Shea T."/>
            <person name="Sisk P."/>
            <person name="Sykes S."/>
            <person name="Wortman J."/>
            <person name="Nusbaum C."/>
            <person name="Birren B."/>
        </authorList>
    </citation>
    <scope>NUCLEOTIDE SEQUENCE [LARGE SCALE GENOMIC DNA]</scope>
    <source>
        <strain evidence="11">FAR1</strain>
    </source>
</reference>
<feature type="domain" description="SAM" evidence="9">
    <location>
        <begin position="917"/>
        <end position="977"/>
    </location>
</feature>
<dbReference type="InterPro" id="IPR051725">
    <property type="entry name" value="SAM-SH3_domain_protein"/>
</dbReference>
<dbReference type="Pfam" id="PF07653">
    <property type="entry name" value="SH3_2"/>
    <property type="match status" value="1"/>
</dbReference>
<dbReference type="Pfam" id="PF00536">
    <property type="entry name" value="SAM_1"/>
    <property type="match status" value="2"/>
</dbReference>
<feature type="domain" description="SH3" evidence="8">
    <location>
        <begin position="830"/>
        <end position="891"/>
    </location>
</feature>
<dbReference type="EMBL" id="AXCN02001160">
    <property type="status" value="NOT_ANNOTATED_CDS"/>
    <property type="molecule type" value="Genomic_DNA"/>
</dbReference>
<comment type="subunit">
    <text evidence="4">Interacts promiscuously (via SAM domain) with EPHA5, EPHA6, EPHA7, EPHA8, EPHB1, EPHB2, EPHB3 and EPHB4 (via SAM domain) (in vitro).</text>
</comment>
<proteinExistence type="predicted"/>
<dbReference type="Proteomes" id="UP000075886">
    <property type="component" value="Unassembled WGS sequence"/>
</dbReference>
<dbReference type="AlphaFoldDB" id="A0A1Y9HAZ0"/>
<feature type="region of interest" description="Disordered" evidence="7">
    <location>
        <begin position="981"/>
        <end position="1097"/>
    </location>
</feature>
<evidence type="ECO:0000256" key="3">
    <source>
        <dbReference type="ARBA" id="ARBA00022490"/>
    </source>
</evidence>
<dbReference type="Gene3D" id="1.10.150.50">
    <property type="entry name" value="Transcription Factor, Ets-1"/>
    <property type="match status" value="2"/>
</dbReference>
<dbReference type="PROSITE" id="PS50105">
    <property type="entry name" value="SAM_DOMAIN"/>
    <property type="match status" value="2"/>
</dbReference>
<dbReference type="FunFam" id="1.10.150.50:FF:000055">
    <property type="entry name" value="Sterile alpha motif domain containing 5"/>
    <property type="match status" value="1"/>
</dbReference>
<feature type="compositionally biased region" description="Polar residues" evidence="7">
    <location>
        <begin position="323"/>
        <end position="336"/>
    </location>
</feature>
<feature type="compositionally biased region" description="Low complexity" evidence="7">
    <location>
        <begin position="1200"/>
        <end position="1213"/>
    </location>
</feature>
<dbReference type="InterPro" id="IPR013761">
    <property type="entry name" value="SAM/pointed_sf"/>
</dbReference>
<feature type="region of interest" description="Disordered" evidence="7">
    <location>
        <begin position="674"/>
        <end position="707"/>
    </location>
</feature>
<evidence type="ECO:0000259" key="9">
    <source>
        <dbReference type="PROSITE" id="PS50105"/>
    </source>
</evidence>
<dbReference type="Gene3D" id="2.30.30.40">
    <property type="entry name" value="SH3 Domains"/>
    <property type="match status" value="1"/>
</dbReference>
<dbReference type="VEuPathDB" id="VectorBase:AFAF021646"/>
<feature type="region of interest" description="Disordered" evidence="7">
    <location>
        <begin position="488"/>
        <end position="535"/>
    </location>
</feature>
<feature type="compositionally biased region" description="Low complexity" evidence="7">
    <location>
        <begin position="793"/>
        <end position="807"/>
    </location>
</feature>
<dbReference type="SMART" id="SM00454">
    <property type="entry name" value="SAM"/>
    <property type="match status" value="2"/>
</dbReference>
<dbReference type="CDD" id="cd09527">
    <property type="entry name" value="SAM_Samd5"/>
    <property type="match status" value="1"/>
</dbReference>
<dbReference type="InterPro" id="IPR058666">
    <property type="entry name" value="SASH1/NUB1_homeodomain"/>
</dbReference>
<feature type="region of interest" description="Disordered" evidence="7">
    <location>
        <begin position="793"/>
        <end position="823"/>
    </location>
</feature>
<evidence type="ECO:0000256" key="1">
    <source>
        <dbReference type="ARBA" id="ARBA00004496"/>
    </source>
</evidence>
<sequence>MAVSNIVCEWLRALGLGQYAESFLDNGYDDLEICKQVGDPDLDAIGVQNPAHRSKLLKSVRLLREKGAASVYFQLNDPKSLLSDNSDSLERDSSPLMLSELEALLQEQLKADGVCLTAHPYSTPDGARGHLEGLASVYCEMLLAPFGEVLSALEEARQRAWSERSPHSSSGGGGGLIRGHRGNSCHGGLPNSHSQPIYVPGKYSPSSCLSDKEEDEIYGFGYGVFAPRVARTTLQSQQAQQGLQQGQQQQQQQQQQQPQPQQSQNSANVPASSAAAQQSCLSPRSAYFYEFPPTDGRETSKKRTTLARLLRGLKTVNRRDRSNQNTTGGTATQSRSQNERLRHQFQMNGGGPQPSFEETIQRLKIQEALRKKEKFQREHEEILRDIRQGLLQLSRDSRDDTYMYDDAVPNVMRMPHHHQGHWYDEPPYESDPDDFLMSGMRQIGAAGYAGDGGGGGGDGGGGPSATIQGGRVCYSTNGREGQSVISLRSAGDISIPQRGPRRGLIVPQQPPNPPTIIPLKHARSHDRESGDYAGSISDLHSVTSRLSQVSIGMNNCTARYRTLSVGLGDESPSPSPTPSSEYDDILQANALQLQKHLHAAAGGGGIPGQPGSTSGLIGSAASLVPAGGASTAVGNGTVGNNASGTVGGSMTLASGAASGANLPTSVLGGADISSATSTSNSTNTTNSSGGTNSSSSASSNNSTSTKNTVNNLKSLKAAKNRNNLSSSLAAASSAAVSHNNKNLSISQQIALVHHSSDARTSPKDHMLYGGKDRSNRDYSNCLDSISDQTFQHSASSVESLPSASGSSTQALVRPGSPHSSLSAEDRTTMLPICRAIALVDSCPSPYDKEALRFKKGDIIDVLSMNASGVWRGYANGRLGHFKFISVEVLQDLPTTGMKGYGGKLVSRHRLPTSCPTSVEELLLRIGLKEYTSVFVLNGYEDLELFKELEPSDLDYLGIGNTEHRAKILAAVQLLHDLDSTSDGDVAGSSSENDEGLRLNHVGGLGGGMSGGSGSTTRSSGDHQTSPFGRRHFPRDSGCYEGSPVPSSQGSHNPHSYQNLIHQQQQQQQQPHPHNNGHGQPLLQQLPHQQQQQHASSMATLMAHHHHHLSHHLSDNETNNLDSVVAQCSNEILKRVESARRFNGTTERGSSKTMNSRTMASKKGGLLGGGGSDGGGGMVMVGTGSVTGGSSGGALSEKSSDSGVSSSSLSSGPAKGSGGL</sequence>
<dbReference type="InterPro" id="IPR001660">
    <property type="entry name" value="SAM"/>
</dbReference>
<dbReference type="PANTHER" id="PTHR12301:SF8">
    <property type="entry name" value="STERILE ALPHA MOTIF DOMAIN-CONTAINING PROTEIN 5"/>
    <property type="match status" value="1"/>
</dbReference>
<dbReference type="SUPFAM" id="SSF47769">
    <property type="entry name" value="SAM/Pointed domain"/>
    <property type="match status" value="2"/>
</dbReference>
<dbReference type="EMBL" id="AXCN02001161">
    <property type="status" value="NOT_ANNOTATED_CDS"/>
    <property type="molecule type" value="Genomic_DNA"/>
</dbReference>
<dbReference type="Pfam" id="PF26285">
    <property type="entry name" value="SASH1_Homeodomain"/>
    <property type="match status" value="1"/>
</dbReference>
<dbReference type="InterPro" id="IPR001452">
    <property type="entry name" value="SH3_domain"/>
</dbReference>
<comment type="subcellular location">
    <subcellularLocation>
        <location evidence="1">Cytoplasm</location>
    </subcellularLocation>
</comment>
<feature type="domain" description="SAM" evidence="9">
    <location>
        <begin position="7"/>
        <end position="66"/>
    </location>
</feature>
<organism evidence="10 11">
    <name type="scientific">Anopheles farauti</name>
    <dbReference type="NCBI Taxonomy" id="69004"/>
    <lineage>
        <taxon>Eukaryota</taxon>
        <taxon>Metazoa</taxon>
        <taxon>Ecdysozoa</taxon>
        <taxon>Arthropoda</taxon>
        <taxon>Hexapoda</taxon>
        <taxon>Insecta</taxon>
        <taxon>Pterygota</taxon>
        <taxon>Neoptera</taxon>
        <taxon>Endopterygota</taxon>
        <taxon>Diptera</taxon>
        <taxon>Nematocera</taxon>
        <taxon>Culicoidea</taxon>
        <taxon>Culicidae</taxon>
        <taxon>Anophelinae</taxon>
        <taxon>Anopheles</taxon>
    </lineage>
</organism>
<keyword evidence="11" id="KW-1185">Reference proteome</keyword>
<feature type="region of interest" description="Disordered" evidence="7">
    <location>
        <begin position="310"/>
        <end position="338"/>
    </location>
</feature>
<evidence type="ECO:0000256" key="4">
    <source>
        <dbReference type="ARBA" id="ARBA00065890"/>
    </source>
</evidence>
<feature type="compositionally biased region" description="Gly residues" evidence="7">
    <location>
        <begin position="1164"/>
        <end position="1191"/>
    </location>
</feature>
<dbReference type="STRING" id="69004.A0A1Y9HAZ0"/>
<feature type="region of interest" description="Disordered" evidence="7">
    <location>
        <begin position="1138"/>
        <end position="1219"/>
    </location>
</feature>
<feature type="region of interest" description="Disordered" evidence="7">
    <location>
        <begin position="754"/>
        <end position="773"/>
    </location>
</feature>
<feature type="compositionally biased region" description="Low complexity" evidence="7">
    <location>
        <begin position="1061"/>
        <end position="1097"/>
    </location>
</feature>
<dbReference type="PROSITE" id="PS50002">
    <property type="entry name" value="SH3"/>
    <property type="match status" value="1"/>
</dbReference>
<reference evidence="10" key="2">
    <citation type="submission" date="2020-05" db="UniProtKB">
        <authorList>
            <consortium name="EnsemblMetazoa"/>
        </authorList>
    </citation>
    <scope>IDENTIFICATION</scope>
    <source>
        <strain evidence="10">FAR1</strain>
    </source>
</reference>
<dbReference type="InterPro" id="IPR036028">
    <property type="entry name" value="SH3-like_dom_sf"/>
</dbReference>
<keyword evidence="2 6" id="KW-0728">SH3 domain</keyword>
<dbReference type="PANTHER" id="PTHR12301">
    <property type="entry name" value="SAM-DOMAIN, SH3 AND NUCLEAR LOCALIZATION SIGNALS PROTEIN RELATED"/>
    <property type="match status" value="1"/>
</dbReference>
<feature type="compositionally biased region" description="Polar residues" evidence="7">
    <location>
        <begin position="1044"/>
        <end position="1060"/>
    </location>
</feature>
<evidence type="ECO:0000256" key="2">
    <source>
        <dbReference type="ARBA" id="ARBA00022443"/>
    </source>
</evidence>
<dbReference type="SUPFAM" id="SSF50044">
    <property type="entry name" value="SH3-domain"/>
    <property type="match status" value="1"/>
</dbReference>
<name>A0A1Y9HAZ0_9DIPT</name>
<evidence type="ECO:0000313" key="10">
    <source>
        <dbReference type="EnsemblMetazoa" id="AFAF021646-PA"/>
    </source>
</evidence>
<evidence type="ECO:0000256" key="5">
    <source>
        <dbReference type="ARBA" id="ARBA00073398"/>
    </source>
</evidence>
<feature type="region of interest" description="Disordered" evidence="7">
    <location>
        <begin position="240"/>
        <end position="277"/>
    </location>
</feature>
<dbReference type="EnsemblMetazoa" id="AFAF021646-RA">
    <property type="protein sequence ID" value="AFAF021646-PA"/>
    <property type="gene ID" value="AFAF021646"/>
</dbReference>
<feature type="compositionally biased region" description="Polar residues" evidence="7">
    <location>
        <begin position="1142"/>
        <end position="1158"/>
    </location>
</feature>
<evidence type="ECO:0000313" key="11">
    <source>
        <dbReference type="Proteomes" id="UP000075886"/>
    </source>
</evidence>
<feature type="region of interest" description="Disordered" evidence="7">
    <location>
        <begin position="161"/>
        <end position="197"/>
    </location>
</feature>
<protein>
    <recommendedName>
        <fullName evidence="5">Sterile alpha motif domain-containing protein 5</fullName>
    </recommendedName>
</protein>
<dbReference type="GO" id="GO:0005737">
    <property type="term" value="C:cytoplasm"/>
    <property type="evidence" value="ECO:0007669"/>
    <property type="project" value="UniProtKB-SubCell"/>
</dbReference>
<keyword evidence="3" id="KW-0963">Cytoplasm</keyword>
<accession>A0A1Y9HAZ0</accession>
<feature type="compositionally biased region" description="Gly residues" evidence="7">
    <location>
        <begin position="1002"/>
        <end position="1013"/>
    </location>
</feature>
<evidence type="ECO:0000256" key="6">
    <source>
        <dbReference type="PROSITE-ProRule" id="PRU00192"/>
    </source>
</evidence>